<evidence type="ECO:0000313" key="1">
    <source>
        <dbReference type="EMBL" id="EMR03022.1"/>
    </source>
</evidence>
<accession>M7N6W5</accession>
<dbReference type="PATRIC" id="fig|1279009.4.peg.1845"/>
<dbReference type="STRING" id="1279009.ADICEAN_01816"/>
<proteinExistence type="predicted"/>
<organism evidence="1 2">
    <name type="scientific">Cesiribacter andamanensis AMV16</name>
    <dbReference type="NCBI Taxonomy" id="1279009"/>
    <lineage>
        <taxon>Bacteria</taxon>
        <taxon>Pseudomonadati</taxon>
        <taxon>Bacteroidota</taxon>
        <taxon>Cytophagia</taxon>
        <taxon>Cytophagales</taxon>
        <taxon>Cesiribacteraceae</taxon>
        <taxon>Cesiribacter</taxon>
    </lineage>
</organism>
<dbReference type="Proteomes" id="UP000011910">
    <property type="component" value="Unassembled WGS sequence"/>
</dbReference>
<protein>
    <submittedName>
        <fullName evidence="1">Cell surface protein SprA</fullName>
    </submittedName>
</protein>
<comment type="caution">
    <text evidence="1">The sequence shown here is derived from an EMBL/GenBank/DDBJ whole genome shotgun (WGS) entry which is preliminary data.</text>
</comment>
<dbReference type="AlphaFoldDB" id="M7N6W5"/>
<dbReference type="eggNOG" id="COG5448">
    <property type="taxonomic scope" value="Bacteria"/>
</dbReference>
<evidence type="ECO:0000313" key="2">
    <source>
        <dbReference type="Proteomes" id="UP000011910"/>
    </source>
</evidence>
<sequence length="1150" mass="131424">MCCLLALPLFAHAQTAPAPVCRWIRPAAQPLLLDSLTVLPQSIRLADSTIQWTYQPTTGLLHFNKPSLPDSLLICYQTLAYSLHQPVYRRTLAEYDSLAPFKKKPKTDEFGWKEEELFASDDIEKSGSISRGISFGNTQDLFVQSALNLQLEGQLTDKIGLRASISDQNVPFQPDGNTQNLQEFDKVFVELYTDSSRLTAGDLQLRTAMGSFLRYQRNVQGLSFGTTASWLGRGKSETSLGIAAARGQFTAVELEPVEGMLGPYRLSGPNGQGYVMVLANSERVFLDGRPLVRGYQNDYIIDYNLGEISFTPGTIITRYSRIRVEYEYADQQYRRGILSGSHQQQLGKLELFTSFYQEKDNRHQTLFFDLTEEDMLRLSAAGDIQANLWSPAVDSLGYSADLLLYLQKDTLDSSGLPVRIYAYSTDESRAFYRLGFTQVGQGQGNYVLQEITPKGRVYQWVSPVNGVPQGAFEPVRLLQPPRKKQVVAAGASYAMGRWGKLYTEAALSEFDQNLFSELDEGDDKGLALKSGYALEGLPVFFDPAWHWKAGMEYELTNQNFTPIDRFRAVEYDRYWGLLPQQGFGVQPQAYPADDHLISLWAGLEKNAGNRLHYRLRNRQLQGLVNGWQHEVEAAKTLGIWAGSAAYFGMKNEQDQQHIRWERLQLEQWLNLPYVVPGWAYQQEHNTYYQPQTDSVTNSAQYFSEHRFYLRNPAESAGRYLLEYSLRQDKAPFRGEMAQANDARMLRAQWYTDPEKANQLGIQMSYRHSEVLLENQQDDNEERILTGQLQWRNQAWQGAIRQQLLYSAGSGRELRRDYVYVKVPTGQGTHIWRDNNGDGEQQLEEFFEAVLPDEKQYIRILLPSSELTQAYTTELQYRLNANSPQAWRDRGGLWKPLSELSAVLSIRLNQKLTEASTWQRFFPAATELADASLLHQRQQWQAALFYNRSNPVWGLEGGLSQQTRKQLLSGGFETGNTAHYHLAGRRSFTRSWNLRLQLSQGEQKDVSDFLGEQRFRVQYWGAEPQITWRPLQQLEFDLSGRYRHKENRLWKQSGEEALVKELGLGFLVSRQLTTSLRGQVKLVEIDFVGSANTPVGYALLEALRPGSNWTWNLQLQQRIMRGLQLNMLYDGRQSEGAPMVHTGRMMLRALF</sequence>
<keyword evidence="2" id="KW-1185">Reference proteome</keyword>
<dbReference type="EMBL" id="AODQ01000037">
    <property type="protein sequence ID" value="EMR03022.1"/>
    <property type="molecule type" value="Genomic_DNA"/>
</dbReference>
<reference evidence="1 2" key="1">
    <citation type="journal article" date="2013" name="Genome Announc.">
        <title>Draft Genome Sequence of Cesiribacter andamanensis Strain AMV16T, Isolated from a Soil Sample from a Mud Volcano in the Andaman Islands, India.</title>
        <authorList>
            <person name="Shivaji S."/>
            <person name="Ara S."/>
            <person name="Begum Z."/>
            <person name="Srinivas T.N."/>
            <person name="Singh A."/>
            <person name="Kumar Pinnaka A."/>
        </authorList>
    </citation>
    <scope>NUCLEOTIDE SEQUENCE [LARGE SCALE GENOMIC DNA]</scope>
    <source>
        <strain evidence="1 2">AMV16</strain>
    </source>
</reference>
<gene>
    <name evidence="1" type="ORF">ADICEAN_01816</name>
</gene>
<name>M7N6W5_9BACT</name>